<dbReference type="EMBL" id="CVQV01000013">
    <property type="protein sequence ID" value="CRK76175.1"/>
    <property type="molecule type" value="Genomic_DNA"/>
</dbReference>
<keyword evidence="4" id="KW-1185">Reference proteome</keyword>
<dbReference type="AlphaFoldDB" id="A0A0U1NN49"/>
<feature type="domain" description="DUF1468" evidence="2">
    <location>
        <begin position="12"/>
        <end position="157"/>
    </location>
</feature>
<feature type="transmembrane region" description="Helical" evidence="1">
    <location>
        <begin position="7"/>
        <end position="26"/>
    </location>
</feature>
<keyword evidence="1" id="KW-1133">Transmembrane helix</keyword>
<evidence type="ECO:0000313" key="4">
    <source>
        <dbReference type="Proteomes" id="UP000048949"/>
    </source>
</evidence>
<dbReference type="OrthoDB" id="8449480at2"/>
<sequence>MGHLTRAHLLEALVFLLIVVAFYGFSFEFNQPIEIYRYGATAWPRVVIGCLLFATLGNIWFQYFNGSLSQGTIGSSNDEADLSDPKTIRRMTVVLLTPIVFAWLLKPVGIYFSAPFFIAAIIWLFGERRWKAIVIMTVFIYLLFIGLFLVILNAPLPQGNISPFYDFSAWILTMNAKLQGI</sequence>
<dbReference type="RefSeq" id="WP_048599583.1">
    <property type="nucleotide sequence ID" value="NZ_CVPC01000013.1"/>
</dbReference>
<dbReference type="InterPro" id="IPR009936">
    <property type="entry name" value="DUF1468"/>
</dbReference>
<gene>
    <name evidence="3" type="ORF">NIG5292_02232</name>
</gene>
<feature type="transmembrane region" description="Helical" evidence="1">
    <location>
        <begin position="133"/>
        <end position="156"/>
    </location>
</feature>
<keyword evidence="1" id="KW-0812">Transmembrane</keyword>
<accession>A0A0U1NN49</accession>
<dbReference type="Pfam" id="PF07331">
    <property type="entry name" value="TctB"/>
    <property type="match status" value="1"/>
</dbReference>
<dbReference type="STRING" id="282199.GCA_001049735_02231"/>
<evidence type="ECO:0000313" key="3">
    <source>
        <dbReference type="EMBL" id="CRK76175.1"/>
    </source>
</evidence>
<organism evidence="3 4">
    <name type="scientific">Nereida ignava</name>
    <dbReference type="NCBI Taxonomy" id="282199"/>
    <lineage>
        <taxon>Bacteria</taxon>
        <taxon>Pseudomonadati</taxon>
        <taxon>Pseudomonadota</taxon>
        <taxon>Alphaproteobacteria</taxon>
        <taxon>Rhodobacterales</taxon>
        <taxon>Roseobacteraceae</taxon>
        <taxon>Nereida</taxon>
    </lineage>
</organism>
<reference evidence="3 4" key="1">
    <citation type="submission" date="2015-04" db="EMBL/GenBank/DDBJ databases">
        <authorList>
            <person name="Syromyatnikov M.Y."/>
            <person name="Popov V.N."/>
        </authorList>
    </citation>
    <scope>NUCLEOTIDE SEQUENCE [LARGE SCALE GENOMIC DNA]</scope>
    <source>
        <strain evidence="3 4">CECT 5292</strain>
    </source>
</reference>
<feature type="transmembrane region" description="Helical" evidence="1">
    <location>
        <begin position="46"/>
        <end position="66"/>
    </location>
</feature>
<protein>
    <submittedName>
        <fullName evidence="3">Tripartite tricarboxylate transporter TctB family protein</fullName>
    </submittedName>
</protein>
<feature type="transmembrane region" description="Helical" evidence="1">
    <location>
        <begin position="110"/>
        <end position="126"/>
    </location>
</feature>
<evidence type="ECO:0000259" key="2">
    <source>
        <dbReference type="Pfam" id="PF07331"/>
    </source>
</evidence>
<proteinExistence type="predicted"/>
<name>A0A0U1NN49_9RHOB</name>
<dbReference type="Proteomes" id="UP000048949">
    <property type="component" value="Unassembled WGS sequence"/>
</dbReference>
<keyword evidence="1" id="KW-0472">Membrane</keyword>
<evidence type="ECO:0000256" key="1">
    <source>
        <dbReference type="SAM" id="Phobius"/>
    </source>
</evidence>